<keyword evidence="2" id="KW-1185">Reference proteome</keyword>
<organism evidence="1 2">
    <name type="scientific">Pyropia yezoensis</name>
    <name type="common">Susabi-nori</name>
    <name type="synonym">Porphyra yezoensis</name>
    <dbReference type="NCBI Taxonomy" id="2788"/>
    <lineage>
        <taxon>Eukaryota</taxon>
        <taxon>Rhodophyta</taxon>
        <taxon>Bangiophyceae</taxon>
        <taxon>Bangiales</taxon>
        <taxon>Bangiaceae</taxon>
        <taxon>Pyropia</taxon>
    </lineage>
</organism>
<comment type="caution">
    <text evidence="1">The sequence shown here is derived from an EMBL/GenBank/DDBJ whole genome shotgun (WGS) entry which is preliminary data.</text>
</comment>
<sequence length="503" mass="49234">MGVGGTKRARRAREEALTASLADAAAASDAQVRATGSVIDAATPSASLFFVDKGGGGTTTAAAAAATAPAAAAAAATSALPPVQLTKARRAQAAAAAKPRRSEASALPNPLVPSPTAHMPRRVGGVGSKAARRASLAAAAVMDEGGGAAAAGPASRPRKAARVGGVGAGGVGGRRGRRGGISGMALATRIRSATAVWDAEPPPAGCLPAPPSASESERAAAAAAAAASEVDVDWWRRPAKPFSAPPDAHPVLARARVRGTVVAAARADALSVNPLRSAHQDALGEAVAAELLAADADAAADEAMAFSAAAAVPALTVDAGVGASAGAVAADAAADAAAAEEDGGGGGPISINPAVVAAKKTRTERNKEARRRAEAAAAARRAAAAAETELLRGLPTLVARADAAVRRTAAVTGREGGRLGRRAASRAQHLPRLGGRRLPRLAAAAAAAVPLSADLAPGGGVRALALPPVERGLADAYLRLQAGGLVEVPEARASTRGRVLDST</sequence>
<dbReference type="Proteomes" id="UP000798662">
    <property type="component" value="Chromosome 3"/>
</dbReference>
<evidence type="ECO:0000313" key="2">
    <source>
        <dbReference type="Proteomes" id="UP000798662"/>
    </source>
</evidence>
<dbReference type="EMBL" id="CM020620">
    <property type="protein sequence ID" value="KAK1870264.1"/>
    <property type="molecule type" value="Genomic_DNA"/>
</dbReference>
<evidence type="ECO:0000313" key="1">
    <source>
        <dbReference type="EMBL" id="KAK1870264.1"/>
    </source>
</evidence>
<protein>
    <submittedName>
        <fullName evidence="1">Uncharacterized protein</fullName>
    </submittedName>
</protein>
<accession>A0ACC3CK47</accession>
<name>A0ACC3CK47_PYRYE</name>
<reference evidence="1" key="1">
    <citation type="submission" date="2019-11" db="EMBL/GenBank/DDBJ databases">
        <title>Nori genome reveals adaptations in red seaweeds to the harsh intertidal environment.</title>
        <authorList>
            <person name="Wang D."/>
            <person name="Mao Y."/>
        </authorList>
    </citation>
    <scope>NUCLEOTIDE SEQUENCE</scope>
    <source>
        <tissue evidence="1">Gametophyte</tissue>
    </source>
</reference>
<proteinExistence type="predicted"/>
<gene>
    <name evidence="1" type="ORF">I4F81_012726</name>
</gene>